<dbReference type="EMBL" id="BPRB01000126">
    <property type="protein sequence ID" value="GJE60355.1"/>
    <property type="molecule type" value="Genomic_DNA"/>
</dbReference>
<dbReference type="SUPFAM" id="SSF52922">
    <property type="entry name" value="TK C-terminal domain-like"/>
    <property type="match status" value="1"/>
</dbReference>
<dbReference type="Gene3D" id="3.40.50.920">
    <property type="match status" value="1"/>
</dbReference>
<name>A0ABQ4TYL2_9HYPH</name>
<reference evidence="1" key="1">
    <citation type="journal article" date="2021" name="Front. Microbiol.">
        <title>Comprehensive Comparative Genomics and Phenotyping of Methylobacterium Species.</title>
        <authorList>
            <person name="Alessa O."/>
            <person name="Ogura Y."/>
            <person name="Fujitani Y."/>
            <person name="Takami H."/>
            <person name="Hayashi T."/>
            <person name="Sahin N."/>
            <person name="Tani A."/>
        </authorList>
    </citation>
    <scope>NUCLEOTIDE SEQUENCE</scope>
    <source>
        <strain evidence="1">DSM 23632</strain>
    </source>
</reference>
<reference evidence="1" key="2">
    <citation type="submission" date="2021-08" db="EMBL/GenBank/DDBJ databases">
        <authorList>
            <person name="Tani A."/>
            <person name="Ola A."/>
            <person name="Ogura Y."/>
            <person name="Katsura K."/>
            <person name="Hayashi T."/>
        </authorList>
    </citation>
    <scope>NUCLEOTIDE SEQUENCE</scope>
    <source>
        <strain evidence="1">DSM 23632</strain>
    </source>
</reference>
<accession>A0ABQ4TYL2</accession>
<evidence type="ECO:0000313" key="2">
    <source>
        <dbReference type="Proteomes" id="UP001055057"/>
    </source>
</evidence>
<gene>
    <name evidence="1" type="primary">dxs_2</name>
    <name evidence="1" type="ORF">MPOCJGCO_2466</name>
</gene>
<evidence type="ECO:0000313" key="1">
    <source>
        <dbReference type="EMBL" id="GJE60355.1"/>
    </source>
</evidence>
<keyword evidence="2" id="KW-1185">Reference proteome</keyword>
<comment type="caution">
    <text evidence="1">The sequence shown here is derived from an EMBL/GenBank/DDBJ whole genome shotgun (WGS) entry which is preliminary data.</text>
</comment>
<dbReference type="Proteomes" id="UP001055057">
    <property type="component" value="Unassembled WGS sequence"/>
</dbReference>
<sequence length="69" mass="7891">MVLHLLSERGVLDAMRVRVRTLTLPDLYQDHDSPDKMYAAAGLDADSIVRKVEETLPDRKESRSRLRLA</sequence>
<organism evidence="1 2">
    <name type="scientific">Methylobacterium trifolii</name>
    <dbReference type="NCBI Taxonomy" id="1003092"/>
    <lineage>
        <taxon>Bacteria</taxon>
        <taxon>Pseudomonadati</taxon>
        <taxon>Pseudomonadota</taxon>
        <taxon>Alphaproteobacteria</taxon>
        <taxon>Hyphomicrobiales</taxon>
        <taxon>Methylobacteriaceae</taxon>
        <taxon>Methylobacterium</taxon>
    </lineage>
</organism>
<proteinExistence type="predicted"/>
<protein>
    <submittedName>
        <fullName evidence="1">1-deoxy-D-xylulose-5-phosphate synthase</fullName>
    </submittedName>
</protein>
<dbReference type="InterPro" id="IPR009014">
    <property type="entry name" value="Transketo_C/PFOR_II"/>
</dbReference>